<feature type="domain" description="HDOD" evidence="2">
    <location>
        <begin position="207"/>
        <end position="396"/>
    </location>
</feature>
<dbReference type="AlphaFoldDB" id="A0A1G9KPZ2"/>
<dbReference type="InterPro" id="IPR013976">
    <property type="entry name" value="HDOD"/>
</dbReference>
<dbReference type="EMBL" id="FNGA01000005">
    <property type="protein sequence ID" value="SDL51762.1"/>
    <property type="molecule type" value="Genomic_DNA"/>
</dbReference>
<evidence type="ECO:0000259" key="2">
    <source>
        <dbReference type="PROSITE" id="PS51833"/>
    </source>
</evidence>
<dbReference type="PANTHER" id="PTHR33525:SF4">
    <property type="entry name" value="CYCLIC DI-GMP PHOSPHODIESTERASE CDGJ"/>
    <property type="match status" value="1"/>
</dbReference>
<dbReference type="Proteomes" id="UP000199053">
    <property type="component" value="Unassembled WGS sequence"/>
</dbReference>
<feature type="domain" description="EAL" evidence="1">
    <location>
        <begin position="1"/>
        <end position="213"/>
    </location>
</feature>
<dbReference type="PANTHER" id="PTHR33525">
    <property type="match status" value="1"/>
</dbReference>
<dbReference type="SMART" id="SM00052">
    <property type="entry name" value="EAL"/>
    <property type="match status" value="1"/>
</dbReference>
<dbReference type="Pfam" id="PF08668">
    <property type="entry name" value="HDOD"/>
    <property type="match status" value="1"/>
</dbReference>
<dbReference type="PROSITE" id="PS50883">
    <property type="entry name" value="EAL"/>
    <property type="match status" value="1"/>
</dbReference>
<dbReference type="PROSITE" id="PS51833">
    <property type="entry name" value="HDOD"/>
    <property type="match status" value="1"/>
</dbReference>
<dbReference type="Gene3D" id="1.10.3210.10">
    <property type="entry name" value="Hypothetical protein af1432"/>
    <property type="match status" value="1"/>
</dbReference>
<dbReference type="InterPro" id="IPR052340">
    <property type="entry name" value="RNase_Y/CdgJ"/>
</dbReference>
<dbReference type="STRING" id="246191.SAMN05660337_3173"/>
<proteinExistence type="predicted"/>
<protein>
    <submittedName>
        <fullName evidence="3">EAL and modified HD-GYP domain-containing signal transduction protein</fullName>
    </submittedName>
</protein>
<dbReference type="InterPro" id="IPR001633">
    <property type="entry name" value="EAL_dom"/>
</dbReference>
<dbReference type="Gene3D" id="3.20.20.450">
    <property type="entry name" value="EAL domain"/>
    <property type="match status" value="1"/>
</dbReference>
<sequence length="415" mass="47562">MSIDEQQKAYHNVFFARQPIFNNKMKVWGYELFYRKNEESDSATYIDEFKATMEVMSNLALSPDDKFKAAKIIINFSEQAVLEDLPLSLHPKSTIIQFTDPEEVSPELIETVHKLKDRGYTISLDDYAARYENQELYALVDIMTLNISKLARPDITQYMQALSGLKTVYLAKKVETAEQFEYVKELGFAYYQGYFFKRPKTEVARKISSNEMLRFNLMQMLNSEDFDIGELSKTIEKDVSLSARLLSLLNSPAYGLTAKISSIQQAVVYLGGDQLRHWLRVILLTDMKQPGKSAELTRLSLQRAKVIEMLSSHSEILENDERLFLVGLFSLLDAMLELPMNRVVQLLSALDDTIRQTLDGDETLFRPWLALVEAMEDSNWEKVGAMAATLDLEASDIMKCYKEALDWSNTVLTCM</sequence>
<dbReference type="OrthoDB" id="9804751at2"/>
<reference evidence="4" key="1">
    <citation type="submission" date="2016-10" db="EMBL/GenBank/DDBJ databases">
        <authorList>
            <person name="Varghese N."/>
            <person name="Submissions S."/>
        </authorList>
    </citation>
    <scope>NUCLEOTIDE SEQUENCE [LARGE SCALE GENOMIC DNA]</scope>
    <source>
        <strain evidence="4">DSM 16995</strain>
    </source>
</reference>
<organism evidence="3 4">
    <name type="scientific">Maridesulfovibrio ferrireducens</name>
    <dbReference type="NCBI Taxonomy" id="246191"/>
    <lineage>
        <taxon>Bacteria</taxon>
        <taxon>Pseudomonadati</taxon>
        <taxon>Thermodesulfobacteriota</taxon>
        <taxon>Desulfovibrionia</taxon>
        <taxon>Desulfovibrionales</taxon>
        <taxon>Desulfovibrionaceae</taxon>
        <taxon>Maridesulfovibrio</taxon>
    </lineage>
</organism>
<accession>A0A1G9KPZ2</accession>
<gene>
    <name evidence="3" type="ORF">SAMN05660337_3173</name>
</gene>
<evidence type="ECO:0000313" key="3">
    <source>
        <dbReference type="EMBL" id="SDL51762.1"/>
    </source>
</evidence>
<dbReference type="SUPFAM" id="SSF109604">
    <property type="entry name" value="HD-domain/PDEase-like"/>
    <property type="match status" value="1"/>
</dbReference>
<dbReference type="RefSeq" id="WP_092162843.1">
    <property type="nucleotide sequence ID" value="NZ_FNGA01000005.1"/>
</dbReference>
<dbReference type="InterPro" id="IPR035919">
    <property type="entry name" value="EAL_sf"/>
</dbReference>
<dbReference type="PIRSF" id="PIRSF003180">
    <property type="entry name" value="DiGMPpdiest_YuxH"/>
    <property type="match status" value="1"/>
</dbReference>
<dbReference type="InterPro" id="IPR014408">
    <property type="entry name" value="dGMP_Pdiesterase_EAL/HD-GYP"/>
</dbReference>
<evidence type="ECO:0000313" key="4">
    <source>
        <dbReference type="Proteomes" id="UP000199053"/>
    </source>
</evidence>
<evidence type="ECO:0000259" key="1">
    <source>
        <dbReference type="PROSITE" id="PS50883"/>
    </source>
</evidence>
<dbReference type="SUPFAM" id="SSF141868">
    <property type="entry name" value="EAL domain-like"/>
    <property type="match status" value="1"/>
</dbReference>
<keyword evidence="4" id="KW-1185">Reference proteome</keyword>
<name>A0A1G9KPZ2_9BACT</name>
<dbReference type="Pfam" id="PF00563">
    <property type="entry name" value="EAL"/>
    <property type="match status" value="1"/>
</dbReference>